<feature type="domain" description="tRNAHis guanylyltransferase catalytic" evidence="1">
    <location>
        <begin position="2"/>
        <end position="128"/>
    </location>
</feature>
<dbReference type="EMBL" id="LWMS01000012">
    <property type="protein sequence ID" value="PWL08572.1"/>
    <property type="molecule type" value="Genomic_DNA"/>
</dbReference>
<dbReference type="InterPro" id="IPR024956">
    <property type="entry name" value="tRNAHis_GuaTrfase_cat"/>
</dbReference>
<dbReference type="InterPro" id="IPR038469">
    <property type="entry name" value="tRNAHis_GuaTrfase_Thg1_sf"/>
</dbReference>
<evidence type="ECO:0000313" key="3">
    <source>
        <dbReference type="EMBL" id="PWL08572.1"/>
    </source>
</evidence>
<dbReference type="AlphaFoldDB" id="A0A2A2HC44"/>
<dbReference type="InterPro" id="IPR007537">
    <property type="entry name" value="tRNAHis_GuaTrfase_Thg1"/>
</dbReference>
<reference evidence="2 4" key="2">
    <citation type="journal article" date="2017" name="BMC Genomics">
        <title>Genomic analysis of methanogenic archaea reveals a shift towards energy conservation.</title>
        <authorList>
            <person name="Gilmore S.P."/>
            <person name="Henske J.K."/>
            <person name="Sexton J.A."/>
            <person name="Solomon K.V."/>
            <person name="Seppala S."/>
            <person name="Yoo J.I."/>
            <person name="Huyett L.M."/>
            <person name="Pressman A."/>
            <person name="Cogan J.Z."/>
            <person name="Kivenson V."/>
            <person name="Peng X."/>
            <person name="Tan Y."/>
            <person name="Valentine D.L."/>
            <person name="O'Malley M.A."/>
        </authorList>
    </citation>
    <scope>NUCLEOTIDE SEQUENCE [LARGE SCALE GENOMIC DNA]</scope>
    <source>
        <strain evidence="2 4">1R-7</strain>
    </source>
</reference>
<proteinExistence type="predicted"/>
<organism evidence="2 4">
    <name type="scientific">Methanosphaera cuniculi</name>
    <dbReference type="NCBI Taxonomy" id="1077256"/>
    <lineage>
        <taxon>Archaea</taxon>
        <taxon>Methanobacteriati</taxon>
        <taxon>Methanobacteriota</taxon>
        <taxon>Methanomada group</taxon>
        <taxon>Methanobacteria</taxon>
        <taxon>Methanobacteriales</taxon>
        <taxon>Methanobacteriaceae</taxon>
        <taxon>Methanosphaera</taxon>
    </lineage>
</organism>
<dbReference type="Proteomes" id="UP000217528">
    <property type="component" value="Unassembled WGS sequence"/>
</dbReference>
<evidence type="ECO:0000313" key="4">
    <source>
        <dbReference type="Proteomes" id="UP000217528"/>
    </source>
</evidence>
<protein>
    <submittedName>
        <fullName evidence="3">tRNAHis guanylyltransferase</fullName>
    </submittedName>
</protein>
<dbReference type="Proteomes" id="UP000246004">
    <property type="component" value="Unassembled WGS sequence"/>
</dbReference>
<gene>
    <name evidence="2" type="ORF">ASJ82_01805</name>
    <name evidence="3" type="ORF">MSCUN_05510</name>
</gene>
<keyword evidence="4" id="KW-1185">Reference proteome</keyword>
<evidence type="ECO:0000313" key="5">
    <source>
        <dbReference type="Proteomes" id="UP000246004"/>
    </source>
</evidence>
<comment type="caution">
    <text evidence="2">The sequence shown here is derived from an EMBL/GenBank/DDBJ whole genome shotgun (WGS) entry which is preliminary data.</text>
</comment>
<accession>A0A2A2HC44</accession>
<reference evidence="3 5" key="1">
    <citation type="submission" date="2016-04" db="EMBL/GenBank/DDBJ databases">
        <title>Genome sequence of Methanosphaera cuniculi DSM 4103.</title>
        <authorList>
            <person name="Poehlein A."/>
            <person name="Seedorf H."/>
            <person name="Daniel R."/>
        </authorList>
    </citation>
    <scope>NUCLEOTIDE SEQUENCE [LARGE SCALE GENOMIC DNA]</scope>
    <source>
        <strain evidence="3 5">DSM 4103</strain>
    </source>
</reference>
<dbReference type="Gene3D" id="3.30.70.3000">
    <property type="match status" value="1"/>
</dbReference>
<dbReference type="PANTHER" id="PTHR12729">
    <property type="entry name" value="TRNA(HIS) GUANYLYLTRANSFERASE-RELATED"/>
    <property type="match status" value="1"/>
</dbReference>
<dbReference type="Pfam" id="PF04446">
    <property type="entry name" value="Thg1"/>
    <property type="match status" value="1"/>
</dbReference>
<dbReference type="GO" id="GO:0008193">
    <property type="term" value="F:tRNA guanylyltransferase activity"/>
    <property type="evidence" value="ECO:0007669"/>
    <property type="project" value="InterPro"/>
</dbReference>
<keyword evidence="3" id="KW-0808">Transferase</keyword>
<dbReference type="GO" id="GO:0006400">
    <property type="term" value="P:tRNA modification"/>
    <property type="evidence" value="ECO:0007669"/>
    <property type="project" value="InterPro"/>
</dbReference>
<keyword evidence="3" id="KW-0548">Nucleotidyltransferase</keyword>
<evidence type="ECO:0000313" key="2">
    <source>
        <dbReference type="EMBL" id="PAV06992.1"/>
    </source>
</evidence>
<dbReference type="RefSeq" id="WP_095608914.1">
    <property type="nucleotide sequence ID" value="NZ_CAUHCB010000003.1"/>
</dbReference>
<name>A0A2A2HC44_9EURY</name>
<dbReference type="EMBL" id="LMVN01000023">
    <property type="protein sequence ID" value="PAV06992.1"/>
    <property type="molecule type" value="Genomic_DNA"/>
</dbReference>
<sequence length="237" mass="28395">MLKQYEQFSNLKTVPGMPIILRVDGRYFSKYTKQLHLKKPFDERLRDLFISVAKDVIQEFNPKYIYTFSDEFNILLEHIPFNGRVEKIDSTFASYITGSFMKHLYLNHKKFKVDLRKLNNVSFDSRIITPYDNIREYFKWRQDEAWRNCLNVYAQTALNKKYTPKQTAQKLYKLNKVDLHEILYKNGINPTHMPTWQKRGIAIYKKPRKTEGYNPKSNTKNISVKNKIYVDMEVEKL</sequence>
<evidence type="ECO:0000259" key="1">
    <source>
        <dbReference type="Pfam" id="PF04446"/>
    </source>
</evidence>
<dbReference type="OrthoDB" id="24661at2157"/>
<dbReference type="PANTHER" id="PTHR12729:SF6">
    <property type="entry name" value="TRNA(HIS) GUANYLYLTRANSFERASE-RELATED"/>
    <property type="match status" value="1"/>
</dbReference>
<dbReference type="GO" id="GO:0000287">
    <property type="term" value="F:magnesium ion binding"/>
    <property type="evidence" value="ECO:0007669"/>
    <property type="project" value="InterPro"/>
</dbReference>